<accession>A0A9P6Q4S2</accession>
<dbReference type="InterPro" id="IPR023313">
    <property type="entry name" value="UBQ-conjugating_AS"/>
</dbReference>
<evidence type="ECO:0000313" key="10">
    <source>
        <dbReference type="Proteomes" id="UP000726737"/>
    </source>
</evidence>
<gene>
    <name evidence="9" type="primary">UBE2T</name>
    <name evidence="9" type="ORF">BG011_001807</name>
</gene>
<dbReference type="GO" id="GO:0061631">
    <property type="term" value="F:ubiquitin conjugating enzyme activity"/>
    <property type="evidence" value="ECO:0007669"/>
    <property type="project" value="UniProtKB-EC"/>
</dbReference>
<evidence type="ECO:0000256" key="6">
    <source>
        <dbReference type="PROSITE-ProRule" id="PRU10133"/>
    </source>
</evidence>
<keyword evidence="10" id="KW-1185">Reference proteome</keyword>
<comment type="caution">
    <text evidence="9">The sequence shown here is derived from an EMBL/GenBank/DDBJ whole genome shotgun (WGS) entry which is preliminary data.</text>
</comment>
<dbReference type="InterPro" id="IPR000608">
    <property type="entry name" value="UBC"/>
</dbReference>
<dbReference type="Proteomes" id="UP000726737">
    <property type="component" value="Unassembled WGS sequence"/>
</dbReference>
<name>A0A9P6Q4S2_9FUNG</name>
<dbReference type="Gene3D" id="3.10.110.10">
    <property type="entry name" value="Ubiquitin Conjugating Enzyme"/>
    <property type="match status" value="1"/>
</dbReference>
<feature type="active site" description="Glycyl thioester intermediate" evidence="6">
    <location>
        <position position="91"/>
    </location>
</feature>
<dbReference type="SMART" id="SM00212">
    <property type="entry name" value="UBCc"/>
    <property type="match status" value="1"/>
</dbReference>
<dbReference type="InterPro" id="IPR050113">
    <property type="entry name" value="Ub_conjugating_enzyme"/>
</dbReference>
<dbReference type="FunFam" id="3.10.110.10:FF:000041">
    <property type="entry name" value="Ubiquitin-conjugating enzyme E2 T"/>
    <property type="match status" value="1"/>
</dbReference>
<dbReference type="Pfam" id="PF00179">
    <property type="entry name" value="UQ_con"/>
    <property type="match status" value="1"/>
</dbReference>
<dbReference type="EMBL" id="JAAAJA010000150">
    <property type="protein sequence ID" value="KAG0260589.1"/>
    <property type="molecule type" value="Genomic_DNA"/>
</dbReference>
<dbReference type="OrthoDB" id="9978460at2759"/>
<feature type="compositionally biased region" description="Polar residues" evidence="7">
    <location>
        <begin position="290"/>
        <end position="304"/>
    </location>
</feature>
<keyword evidence="4" id="KW-0833">Ubl conjugation pathway</keyword>
<keyword evidence="2" id="KW-0808">Transferase</keyword>
<keyword evidence="3" id="KW-0547">Nucleotide-binding</keyword>
<feature type="region of interest" description="Disordered" evidence="7">
    <location>
        <begin position="436"/>
        <end position="458"/>
    </location>
</feature>
<evidence type="ECO:0000259" key="8">
    <source>
        <dbReference type="PROSITE" id="PS50127"/>
    </source>
</evidence>
<feature type="compositionally biased region" description="Polar residues" evidence="7">
    <location>
        <begin position="192"/>
        <end position="205"/>
    </location>
</feature>
<dbReference type="InterPro" id="IPR016135">
    <property type="entry name" value="UBQ-conjugating_enzyme/RWD"/>
</dbReference>
<dbReference type="PANTHER" id="PTHR24067">
    <property type="entry name" value="UBIQUITIN-CONJUGATING ENZYME E2"/>
    <property type="match status" value="1"/>
</dbReference>
<feature type="domain" description="UBC core" evidence="8">
    <location>
        <begin position="7"/>
        <end position="157"/>
    </location>
</feature>
<dbReference type="PROSITE" id="PS50127">
    <property type="entry name" value="UBC_2"/>
    <property type="match status" value="1"/>
</dbReference>
<keyword evidence="5" id="KW-0067">ATP-binding</keyword>
<feature type="region of interest" description="Disordered" evidence="7">
    <location>
        <begin position="392"/>
        <end position="412"/>
    </location>
</feature>
<feature type="compositionally biased region" description="Polar residues" evidence="7">
    <location>
        <begin position="263"/>
        <end position="274"/>
    </location>
</feature>
<proteinExistence type="predicted"/>
<sequence>MATIDRRILVRMRKELKDLEIAPPTGVVCYPLNDNIVHLRAEITGPEDTPYVEGTFAIDIQIPDRYPFEPPRCQFLTRIYHPNIDEQGRICLDILKSQPKGTWGPAISITTMLISLRLLLANPNPDDPLLVDVADEFKTHRDLFLQKAREYTTRFATGKVENLEMRQQTEATIGLDPPSMSSDIRILEPSLDMSQQPQQQASSVKKLSMARPALRKPHLGTRRPTTATNVVTASATVSEASASELSSTTTESVPSTTSPISSQATETTTLSNCASPRPGGVVSSVDAMSVQDSLSPSANDTVATVSPAPVQDRKRELDQSQEVKAQHREQALPQDDSLGNKKQKSGSTNIGRNHSSQQSTSLGKKSCVIKEKASSDLMVTKTAEATPAIDKTKTAASSALSTRNTTTSDPVFTHPRLLSQEAQESNCIKILSEAGAQGGNRNKGKGKAVEETDENEDAGPISLYNQKLALPFKSPSLVQLLPRSSVPLTTARKRNLLKKQKPK</sequence>
<evidence type="ECO:0000256" key="2">
    <source>
        <dbReference type="ARBA" id="ARBA00022679"/>
    </source>
</evidence>
<reference evidence="9" key="1">
    <citation type="journal article" date="2020" name="Fungal Divers.">
        <title>Resolving the Mortierellaceae phylogeny through synthesis of multi-gene phylogenetics and phylogenomics.</title>
        <authorList>
            <person name="Vandepol N."/>
            <person name="Liber J."/>
            <person name="Desiro A."/>
            <person name="Na H."/>
            <person name="Kennedy M."/>
            <person name="Barry K."/>
            <person name="Grigoriev I.V."/>
            <person name="Miller A.N."/>
            <person name="O'Donnell K."/>
            <person name="Stajich J.E."/>
            <person name="Bonito G."/>
        </authorList>
    </citation>
    <scope>NUCLEOTIDE SEQUENCE</scope>
    <source>
        <strain evidence="9">KOD948</strain>
    </source>
</reference>
<dbReference type="EC" id="2.3.2.23" evidence="1"/>
<evidence type="ECO:0000313" key="9">
    <source>
        <dbReference type="EMBL" id="KAG0260589.1"/>
    </source>
</evidence>
<protein>
    <recommendedName>
        <fullName evidence="1">E2 ubiquitin-conjugating enzyme</fullName>
        <ecNumber evidence="1">2.3.2.23</ecNumber>
    </recommendedName>
</protein>
<evidence type="ECO:0000256" key="5">
    <source>
        <dbReference type="ARBA" id="ARBA00022840"/>
    </source>
</evidence>
<feature type="compositionally biased region" description="Polar residues" evidence="7">
    <location>
        <begin position="345"/>
        <end position="363"/>
    </location>
</feature>
<dbReference type="SUPFAM" id="SSF54495">
    <property type="entry name" value="UBC-like"/>
    <property type="match status" value="1"/>
</dbReference>
<organism evidence="9 10">
    <name type="scientific">Mortierella polycephala</name>
    <dbReference type="NCBI Taxonomy" id="41804"/>
    <lineage>
        <taxon>Eukaryota</taxon>
        <taxon>Fungi</taxon>
        <taxon>Fungi incertae sedis</taxon>
        <taxon>Mucoromycota</taxon>
        <taxon>Mortierellomycotina</taxon>
        <taxon>Mortierellomycetes</taxon>
        <taxon>Mortierellales</taxon>
        <taxon>Mortierellaceae</taxon>
        <taxon>Mortierella</taxon>
    </lineage>
</organism>
<feature type="compositionally biased region" description="Low complexity" evidence="7">
    <location>
        <begin position="224"/>
        <end position="262"/>
    </location>
</feature>
<evidence type="ECO:0000256" key="7">
    <source>
        <dbReference type="SAM" id="MobiDB-lite"/>
    </source>
</evidence>
<dbReference type="CDD" id="cd23805">
    <property type="entry name" value="UBCc_UBE2T"/>
    <property type="match status" value="1"/>
</dbReference>
<dbReference type="GO" id="GO:0005524">
    <property type="term" value="F:ATP binding"/>
    <property type="evidence" value="ECO:0007669"/>
    <property type="project" value="UniProtKB-KW"/>
</dbReference>
<evidence type="ECO:0000256" key="4">
    <source>
        <dbReference type="ARBA" id="ARBA00022786"/>
    </source>
</evidence>
<dbReference type="PROSITE" id="PS00183">
    <property type="entry name" value="UBC_1"/>
    <property type="match status" value="1"/>
</dbReference>
<evidence type="ECO:0000256" key="1">
    <source>
        <dbReference type="ARBA" id="ARBA00012486"/>
    </source>
</evidence>
<dbReference type="AlphaFoldDB" id="A0A9P6Q4S2"/>
<evidence type="ECO:0000256" key="3">
    <source>
        <dbReference type="ARBA" id="ARBA00022741"/>
    </source>
</evidence>
<feature type="region of interest" description="Disordered" evidence="7">
    <location>
        <begin position="192"/>
        <end position="365"/>
    </location>
</feature>
<feature type="compositionally biased region" description="Polar residues" evidence="7">
    <location>
        <begin position="394"/>
        <end position="410"/>
    </location>
</feature>